<feature type="region of interest" description="Disordered" evidence="1">
    <location>
        <begin position="126"/>
        <end position="146"/>
    </location>
</feature>
<dbReference type="EMBL" id="JBAWTH010000071">
    <property type="protein sequence ID" value="KAL2279968.1"/>
    <property type="molecule type" value="Genomic_DNA"/>
</dbReference>
<protein>
    <submittedName>
        <fullName evidence="2">Uncharacterized protein</fullName>
    </submittedName>
</protein>
<proteinExistence type="predicted"/>
<name>A0ABR4EC03_9PEZI</name>
<evidence type="ECO:0000313" key="2">
    <source>
        <dbReference type="EMBL" id="KAL2279968.1"/>
    </source>
</evidence>
<accession>A0ABR4EC03</accession>
<comment type="caution">
    <text evidence="2">The sequence shown here is derived from an EMBL/GenBank/DDBJ whole genome shotgun (WGS) entry which is preliminary data.</text>
</comment>
<dbReference type="Proteomes" id="UP001600888">
    <property type="component" value="Unassembled WGS sequence"/>
</dbReference>
<evidence type="ECO:0000256" key="1">
    <source>
        <dbReference type="SAM" id="MobiDB-lite"/>
    </source>
</evidence>
<gene>
    <name evidence="2" type="ORF">FJTKL_13106</name>
</gene>
<keyword evidence="3" id="KW-1185">Reference proteome</keyword>
<reference evidence="2 3" key="1">
    <citation type="submission" date="2024-03" db="EMBL/GenBank/DDBJ databases">
        <title>A high-quality draft genome sequence of Diaporthe vaccinii, a causative agent of upright dieback and viscid rot disease in cranberry plants.</title>
        <authorList>
            <person name="Sarrasin M."/>
            <person name="Lang B.F."/>
            <person name="Burger G."/>
        </authorList>
    </citation>
    <scope>NUCLEOTIDE SEQUENCE [LARGE SCALE GENOMIC DNA]</scope>
    <source>
        <strain evidence="2 3">IS7</strain>
    </source>
</reference>
<evidence type="ECO:0000313" key="3">
    <source>
        <dbReference type="Proteomes" id="UP001600888"/>
    </source>
</evidence>
<dbReference type="EMBL" id="JBAWTH010000071">
    <property type="protein sequence ID" value="KAL2279969.1"/>
    <property type="molecule type" value="Genomic_DNA"/>
</dbReference>
<sequence length="161" mass="17338">MGTILEDVPATTITPVVVLTLELLGSFAQKFRDFEKDDVYSTAFSQNLVILCRDGEEIDSAHLSPRAFSTVHYANANSTSDGILPGPHFLHGSGIHQAWWLHPDHLDAFIFGVIPETGIETGRFTTLGSTTEDTGRSSGFSATGSIRTSCLTTPPLSLMPS</sequence>
<organism evidence="2 3">
    <name type="scientific">Diaporthe vaccinii</name>
    <dbReference type="NCBI Taxonomy" id="105482"/>
    <lineage>
        <taxon>Eukaryota</taxon>
        <taxon>Fungi</taxon>
        <taxon>Dikarya</taxon>
        <taxon>Ascomycota</taxon>
        <taxon>Pezizomycotina</taxon>
        <taxon>Sordariomycetes</taxon>
        <taxon>Sordariomycetidae</taxon>
        <taxon>Diaporthales</taxon>
        <taxon>Diaporthaceae</taxon>
        <taxon>Diaporthe</taxon>
        <taxon>Diaporthe eres species complex</taxon>
    </lineage>
</organism>